<dbReference type="InterPro" id="IPR011989">
    <property type="entry name" value="ARM-like"/>
</dbReference>
<reference evidence="1" key="1">
    <citation type="submission" date="2021-10" db="EMBL/GenBank/DDBJ databases">
        <title>Anaerobic single-cell dispensing facilitates the cultivation of human gut bacteria.</title>
        <authorList>
            <person name="Afrizal A."/>
        </authorList>
    </citation>
    <scope>NUCLEOTIDE SEQUENCE</scope>
    <source>
        <strain evidence="1">CLA-AA-H272</strain>
    </source>
</reference>
<gene>
    <name evidence="1" type="ORF">LKD37_12230</name>
</gene>
<sequence>MRKSLENYIHNLWHWLKMTPRQYAGCCGTEDPEPYMFPEWEKMLDEVCSLIKRGGLFPADMDCLLTMMALDDETEDVLDCLTAQGDELLISVLTHAGLRSIFPQARWQCAELLGRRSIPDGMALLRQYANDRDAYVAKRARNAMKAITGNKND</sequence>
<accession>A0AAE3DG46</accession>
<name>A0AAE3DG46_9FIRM</name>
<dbReference type="Gene3D" id="1.25.10.10">
    <property type="entry name" value="Leucine-rich Repeat Variant"/>
    <property type="match status" value="1"/>
</dbReference>
<proteinExistence type="predicted"/>
<dbReference type="RefSeq" id="WP_302929483.1">
    <property type="nucleotide sequence ID" value="NZ_JAJEPW010000041.1"/>
</dbReference>
<evidence type="ECO:0000313" key="1">
    <source>
        <dbReference type="EMBL" id="MCC2130266.1"/>
    </source>
</evidence>
<organism evidence="1 2">
    <name type="scientific">Brotocaccenecus cirricatena</name>
    <dbReference type="NCBI Taxonomy" id="3064195"/>
    <lineage>
        <taxon>Bacteria</taxon>
        <taxon>Bacillati</taxon>
        <taxon>Bacillota</taxon>
        <taxon>Clostridia</taxon>
        <taxon>Eubacteriales</taxon>
        <taxon>Oscillospiraceae</taxon>
        <taxon>Brotocaccenecus</taxon>
    </lineage>
</organism>
<protein>
    <recommendedName>
        <fullName evidence="3">HEAT repeat domain-containing protein</fullName>
    </recommendedName>
</protein>
<dbReference type="AlphaFoldDB" id="A0AAE3DG46"/>
<evidence type="ECO:0008006" key="3">
    <source>
        <dbReference type="Google" id="ProtNLM"/>
    </source>
</evidence>
<keyword evidence="2" id="KW-1185">Reference proteome</keyword>
<comment type="caution">
    <text evidence="1">The sequence shown here is derived from an EMBL/GenBank/DDBJ whole genome shotgun (WGS) entry which is preliminary data.</text>
</comment>
<dbReference type="Proteomes" id="UP001199319">
    <property type="component" value="Unassembled WGS sequence"/>
</dbReference>
<evidence type="ECO:0000313" key="2">
    <source>
        <dbReference type="Proteomes" id="UP001199319"/>
    </source>
</evidence>
<dbReference type="EMBL" id="JAJEPW010000041">
    <property type="protein sequence ID" value="MCC2130266.1"/>
    <property type="molecule type" value="Genomic_DNA"/>
</dbReference>